<proteinExistence type="predicted"/>
<gene>
    <name evidence="3" type="ORF">ACHAW5_006722</name>
</gene>
<organism evidence="3 4">
    <name type="scientific">Stephanodiscus triporus</name>
    <dbReference type="NCBI Taxonomy" id="2934178"/>
    <lineage>
        <taxon>Eukaryota</taxon>
        <taxon>Sar</taxon>
        <taxon>Stramenopiles</taxon>
        <taxon>Ochrophyta</taxon>
        <taxon>Bacillariophyta</taxon>
        <taxon>Coscinodiscophyceae</taxon>
        <taxon>Thalassiosirophycidae</taxon>
        <taxon>Stephanodiscales</taxon>
        <taxon>Stephanodiscaceae</taxon>
        <taxon>Stephanodiscus</taxon>
    </lineage>
</organism>
<keyword evidence="2" id="KW-0472">Membrane</keyword>
<protein>
    <submittedName>
        <fullName evidence="3">Uncharacterized protein</fullName>
    </submittedName>
</protein>
<dbReference type="SUPFAM" id="SSF52058">
    <property type="entry name" value="L domain-like"/>
    <property type="match status" value="1"/>
</dbReference>
<dbReference type="EMBL" id="JALLAZ020001002">
    <property type="protein sequence ID" value="KAL3782726.1"/>
    <property type="molecule type" value="Genomic_DNA"/>
</dbReference>
<dbReference type="AlphaFoldDB" id="A0ABD3P4I6"/>
<dbReference type="Gene3D" id="3.80.10.10">
    <property type="entry name" value="Ribonuclease Inhibitor"/>
    <property type="match status" value="1"/>
</dbReference>
<keyword evidence="2" id="KW-1133">Transmembrane helix</keyword>
<feature type="transmembrane region" description="Helical" evidence="2">
    <location>
        <begin position="261"/>
        <end position="281"/>
    </location>
</feature>
<feature type="compositionally biased region" description="Gly residues" evidence="1">
    <location>
        <begin position="134"/>
        <end position="144"/>
    </location>
</feature>
<accession>A0ABD3P4I6</accession>
<feature type="region of interest" description="Disordered" evidence="1">
    <location>
        <begin position="1"/>
        <end position="69"/>
    </location>
</feature>
<keyword evidence="4" id="KW-1185">Reference proteome</keyword>
<feature type="compositionally biased region" description="Basic and acidic residues" evidence="1">
    <location>
        <begin position="44"/>
        <end position="53"/>
    </location>
</feature>
<evidence type="ECO:0000256" key="1">
    <source>
        <dbReference type="SAM" id="MobiDB-lite"/>
    </source>
</evidence>
<dbReference type="InterPro" id="IPR032675">
    <property type="entry name" value="LRR_dom_sf"/>
</dbReference>
<name>A0ABD3P4I6_9STRA</name>
<evidence type="ECO:0000256" key="2">
    <source>
        <dbReference type="SAM" id="Phobius"/>
    </source>
</evidence>
<sequence>MRDKSDRQAGGSSSSSGGGGGRRRLPSVRSHDASEVTGDYDDEHYDHDDGHDDYADDDDDDPSRPDEDLLLLHEVREWHEQDEKSIGGRMEDGQEEGLEAMTRALTNHPVAWWEMRKQWQKRRGAVMNLVGGGGGRGGGGGGVGTPSSADGGDVAHGDASTARRAPDGRGWPPPAPSSSSVAADVGVVGHPIMLEDPSSIGYDVSSSAHYGPGGGGAHATSASSMTMMSSLSASRDHRQQHRRRVPAVMYVSRDYVQKRRALQGLYIIASVSVVCLFMFVLGQRKLSNYAMVDSPLSLSAYLEGEELMSSEAAEPDAGYDYNNYGGNGGGELGGMGDQAAFPQQPAELGDIEVNPVDPLANEVLANDPLVGNHIKKPDAATGGGENRLEQLKRMIVGRGITPEGVFANPSTAQYRALDWLANDDVLRYKPDSERWARKIVQRYTLATIYYATNGQGWKNTLFFLSNRDECDWNRVYMGYFSGAGRCNKEGYITALALWGNYLQGGLPPEVGSLTSLRMLSVFDNKIAIHPPESLVKLTSVKRLYLQKNAFEGDVNFLCQLKIPDLRADCGERGRVLCPCCIACGYNEKNDKGNMLDRFISR</sequence>
<reference evidence="3 4" key="1">
    <citation type="submission" date="2024-10" db="EMBL/GenBank/DDBJ databases">
        <title>Updated reference genomes for cyclostephanoid diatoms.</title>
        <authorList>
            <person name="Roberts W.R."/>
            <person name="Alverson A.J."/>
        </authorList>
    </citation>
    <scope>NUCLEOTIDE SEQUENCE [LARGE SCALE GENOMIC DNA]</scope>
    <source>
        <strain evidence="3 4">AJA276-08</strain>
    </source>
</reference>
<keyword evidence="2" id="KW-0812">Transmembrane</keyword>
<comment type="caution">
    <text evidence="3">The sequence shown here is derived from an EMBL/GenBank/DDBJ whole genome shotgun (WGS) entry which is preliminary data.</text>
</comment>
<dbReference type="Proteomes" id="UP001530315">
    <property type="component" value="Unassembled WGS sequence"/>
</dbReference>
<evidence type="ECO:0000313" key="3">
    <source>
        <dbReference type="EMBL" id="KAL3782726.1"/>
    </source>
</evidence>
<feature type="region of interest" description="Disordered" evidence="1">
    <location>
        <begin position="134"/>
        <end position="182"/>
    </location>
</feature>
<evidence type="ECO:0000313" key="4">
    <source>
        <dbReference type="Proteomes" id="UP001530315"/>
    </source>
</evidence>